<evidence type="ECO:0000313" key="5">
    <source>
        <dbReference type="Proteomes" id="UP001595887"/>
    </source>
</evidence>
<keyword evidence="2" id="KW-0812">Transmembrane</keyword>
<comment type="caution">
    <text evidence="4">The sequence shown here is derived from an EMBL/GenBank/DDBJ whole genome shotgun (WGS) entry which is preliminary data.</text>
</comment>
<dbReference type="SUPFAM" id="SSF53474">
    <property type="entry name" value="alpha/beta-Hydrolases"/>
    <property type="match status" value="1"/>
</dbReference>
<evidence type="ECO:0000259" key="3">
    <source>
        <dbReference type="Pfam" id="PF20434"/>
    </source>
</evidence>
<accession>A0ABV8RCX9</accession>
<dbReference type="GO" id="GO:0016787">
    <property type="term" value="F:hydrolase activity"/>
    <property type="evidence" value="ECO:0007669"/>
    <property type="project" value="UniProtKB-KW"/>
</dbReference>
<evidence type="ECO:0000256" key="2">
    <source>
        <dbReference type="SAM" id="Phobius"/>
    </source>
</evidence>
<dbReference type="Pfam" id="PF20434">
    <property type="entry name" value="BD-FAE"/>
    <property type="match status" value="1"/>
</dbReference>
<dbReference type="Gene3D" id="3.40.50.1820">
    <property type="entry name" value="alpha/beta hydrolase"/>
    <property type="match status" value="1"/>
</dbReference>
<sequence length="312" mass="34012">MLKYIFWALVAGLAGLSIYFYFLSGPQKLDFADRWYPGGNDAPARVHNGLSYGTDERQKLDVYTPARPAPDGETRQVLIFFHGGSWRDGERAGYAFLGRSFAARGIITVIADYRKIPKVRFPAFVEDGAAAVNWTVRNISKYGGDANQIFVMGHSAGAHIAMMSALDPQWLAQNGLKTNVIKGVIGLAGPYDFLPFDRGSAAEYAMGSWKVPAETQPITYARTDAPPLLLLTGDADTTVKPRNSRALDEAMRKQGGTSASKIYPGVDHTDIIMAVARPFRNKAPVISDTVNFMRAKTHLAKHSGASAAIVNR</sequence>
<keyword evidence="1 4" id="KW-0378">Hydrolase</keyword>
<dbReference type="InterPro" id="IPR049492">
    <property type="entry name" value="BD-FAE-like_dom"/>
</dbReference>
<protein>
    <submittedName>
        <fullName evidence="4">Alpha/beta hydrolase</fullName>
    </submittedName>
</protein>
<gene>
    <name evidence="4" type="ORF">ACFOWX_02470</name>
</gene>
<keyword evidence="2" id="KW-0472">Membrane</keyword>
<feature type="domain" description="BD-FAE-like" evidence="3">
    <location>
        <begin position="60"/>
        <end position="250"/>
    </location>
</feature>
<proteinExistence type="predicted"/>
<reference evidence="5" key="1">
    <citation type="journal article" date="2019" name="Int. J. Syst. Evol. Microbiol.">
        <title>The Global Catalogue of Microorganisms (GCM) 10K type strain sequencing project: providing services to taxonomists for standard genome sequencing and annotation.</title>
        <authorList>
            <consortium name="The Broad Institute Genomics Platform"/>
            <consortium name="The Broad Institute Genome Sequencing Center for Infectious Disease"/>
            <person name="Wu L."/>
            <person name="Ma J."/>
        </authorList>
    </citation>
    <scope>NUCLEOTIDE SEQUENCE [LARGE SCALE GENOMIC DNA]</scope>
    <source>
        <strain evidence="5">CECT 8531</strain>
    </source>
</reference>
<dbReference type="EMBL" id="JBHSDH010000010">
    <property type="protein sequence ID" value="MFC4291272.1"/>
    <property type="molecule type" value="Genomic_DNA"/>
</dbReference>
<dbReference type="InterPro" id="IPR050300">
    <property type="entry name" value="GDXG_lipolytic_enzyme"/>
</dbReference>
<dbReference type="Proteomes" id="UP001595887">
    <property type="component" value="Unassembled WGS sequence"/>
</dbReference>
<evidence type="ECO:0000256" key="1">
    <source>
        <dbReference type="ARBA" id="ARBA00022801"/>
    </source>
</evidence>
<dbReference type="PANTHER" id="PTHR48081">
    <property type="entry name" value="AB HYDROLASE SUPERFAMILY PROTEIN C4A8.06C"/>
    <property type="match status" value="1"/>
</dbReference>
<keyword evidence="2" id="KW-1133">Transmembrane helix</keyword>
<evidence type="ECO:0000313" key="4">
    <source>
        <dbReference type="EMBL" id="MFC4291272.1"/>
    </source>
</evidence>
<dbReference type="InterPro" id="IPR029058">
    <property type="entry name" value="AB_hydrolase_fold"/>
</dbReference>
<keyword evidence="5" id="KW-1185">Reference proteome</keyword>
<organism evidence="4 5">
    <name type="scientific">Sphingorhabdus arenilitoris</name>
    <dbReference type="NCBI Taxonomy" id="1490041"/>
    <lineage>
        <taxon>Bacteria</taxon>
        <taxon>Pseudomonadati</taxon>
        <taxon>Pseudomonadota</taxon>
        <taxon>Alphaproteobacteria</taxon>
        <taxon>Sphingomonadales</taxon>
        <taxon>Sphingomonadaceae</taxon>
        <taxon>Sphingorhabdus</taxon>
    </lineage>
</organism>
<dbReference type="RefSeq" id="WP_381420941.1">
    <property type="nucleotide sequence ID" value="NZ_JBHSDH010000010.1"/>
</dbReference>
<name>A0ABV8RCX9_9SPHN</name>
<feature type="transmembrane region" description="Helical" evidence="2">
    <location>
        <begin position="6"/>
        <end position="24"/>
    </location>
</feature>
<dbReference type="PANTHER" id="PTHR48081:SF9">
    <property type="entry name" value="CARBOXYLESTERASE"/>
    <property type="match status" value="1"/>
</dbReference>